<proteinExistence type="inferred from homology"/>
<dbReference type="Gene3D" id="3.30.43.10">
    <property type="entry name" value="Uridine Diphospho-n-acetylenolpyruvylglucosamine Reductase, domain 2"/>
    <property type="match status" value="1"/>
</dbReference>
<dbReference type="InterPro" id="IPR016169">
    <property type="entry name" value="FAD-bd_PCMH_sub2"/>
</dbReference>
<evidence type="ECO:0000256" key="5">
    <source>
        <dbReference type="ARBA" id="ARBA00023002"/>
    </source>
</evidence>
<dbReference type="Gene3D" id="3.40.462.20">
    <property type="match status" value="1"/>
</dbReference>
<evidence type="ECO:0000313" key="7">
    <source>
        <dbReference type="EMBL" id="RVW10460.1"/>
    </source>
</evidence>
<evidence type="ECO:0000256" key="3">
    <source>
        <dbReference type="ARBA" id="ARBA00022630"/>
    </source>
</evidence>
<protein>
    <submittedName>
        <fullName evidence="7">FAD-binding oxidoreductase</fullName>
    </submittedName>
</protein>
<dbReference type="InterPro" id="IPR016167">
    <property type="entry name" value="FAD-bd_PCMH_sub1"/>
</dbReference>
<reference evidence="7 8" key="1">
    <citation type="submission" date="2018-11" db="EMBL/GenBank/DDBJ databases">
        <title>Rhodococcus spongicola sp. nov. and Rhodococcus xishaensis sp. nov. from marine sponges.</title>
        <authorList>
            <person name="Li L."/>
            <person name="Lin H.W."/>
        </authorList>
    </citation>
    <scope>NUCLEOTIDE SEQUENCE [LARGE SCALE GENOMIC DNA]</scope>
    <source>
        <strain evidence="7 8">CCTCC AB2014297</strain>
    </source>
</reference>
<dbReference type="InterPro" id="IPR050416">
    <property type="entry name" value="FAD-linked_Oxidoreductase"/>
</dbReference>
<keyword evidence="3" id="KW-0285">Flavoprotein</keyword>
<dbReference type="PANTHER" id="PTHR42973">
    <property type="entry name" value="BINDING OXIDOREDUCTASE, PUTATIVE (AFU_ORTHOLOGUE AFUA_1G17690)-RELATED"/>
    <property type="match status" value="1"/>
</dbReference>
<comment type="similarity">
    <text evidence="2">Belongs to the oxygen-dependent FAD-linked oxidoreductase family.</text>
</comment>
<comment type="caution">
    <text evidence="7">The sequence shown here is derived from an EMBL/GenBank/DDBJ whole genome shotgun (WGS) entry which is preliminary data.</text>
</comment>
<evidence type="ECO:0000259" key="6">
    <source>
        <dbReference type="PROSITE" id="PS51387"/>
    </source>
</evidence>
<evidence type="ECO:0000256" key="1">
    <source>
        <dbReference type="ARBA" id="ARBA00001974"/>
    </source>
</evidence>
<dbReference type="Gene3D" id="3.30.465.10">
    <property type="match status" value="1"/>
</dbReference>
<dbReference type="PROSITE" id="PS51387">
    <property type="entry name" value="FAD_PCMH"/>
    <property type="match status" value="1"/>
</dbReference>
<comment type="cofactor">
    <cofactor evidence="1">
        <name>FAD</name>
        <dbReference type="ChEBI" id="CHEBI:57692"/>
    </cofactor>
</comment>
<dbReference type="OrthoDB" id="545125at2"/>
<gene>
    <name evidence="7" type="ORF">EGT67_04645</name>
</gene>
<dbReference type="InterPro" id="IPR006094">
    <property type="entry name" value="Oxid_FAD_bind_N"/>
</dbReference>
<dbReference type="GO" id="GO:0071949">
    <property type="term" value="F:FAD binding"/>
    <property type="evidence" value="ECO:0007669"/>
    <property type="project" value="InterPro"/>
</dbReference>
<dbReference type="EMBL" id="RKLP01000002">
    <property type="protein sequence ID" value="RVW10460.1"/>
    <property type="molecule type" value="Genomic_DNA"/>
</dbReference>
<dbReference type="AlphaFoldDB" id="A0A438BHB0"/>
<keyword evidence="5" id="KW-0560">Oxidoreductase</keyword>
<dbReference type="RefSeq" id="WP_127914889.1">
    <property type="nucleotide sequence ID" value="NZ_RKLP01000002.1"/>
</dbReference>
<evidence type="ECO:0000313" key="8">
    <source>
        <dbReference type="Proteomes" id="UP000286208"/>
    </source>
</evidence>
<accession>A0A438BHB0</accession>
<dbReference type="InterPro" id="IPR036318">
    <property type="entry name" value="FAD-bd_PCMH-like_sf"/>
</dbReference>
<dbReference type="GO" id="GO:0016491">
    <property type="term" value="F:oxidoreductase activity"/>
    <property type="evidence" value="ECO:0007669"/>
    <property type="project" value="UniProtKB-KW"/>
</dbReference>
<evidence type="ECO:0000256" key="4">
    <source>
        <dbReference type="ARBA" id="ARBA00022827"/>
    </source>
</evidence>
<sequence length="470" mass="49138">MTSTPIHPDTARRTVRLDDATWNGLAADLDGRLDLPDTADWPTVAQAWNLSIVQRPAAVVTAANTADVVKAVRFAAAHRIRVSAQPSGHGATRALDDTILVRTTALDDIWIDTAARTARVGAGVKWGALQAALDGTGLTGLVGSNPDVSVVGFCLGGGLSWLTRPYGPGSGSLSAVELVDAQGVHRWVSDDESPELMWALRGGGGEFGIVTAVEIDLFPAPEITGGRLAFPAAEARSVLRAVAALTAAAPAELTVWASIMHFPPIPDLPEEIRGQSFCFVDALLLGPADALAAHLAPIRAAGAVLRDTVRPLQPSELGGVCEEPVDPSPGVHSSMMLEALDDAVVDLVLDRAGTPGATPLTQVQFRHLGGPARTGRTGAVDLRRDGAEFAVMTLTLAPVPELLDAGAAAMADLFDELSPWSAGPTVPTMLGPGESPERAYDERTLAALRRLKQAVDPAYVVRGNYPLHGR</sequence>
<keyword evidence="4" id="KW-0274">FAD</keyword>
<keyword evidence="8" id="KW-1185">Reference proteome</keyword>
<dbReference type="Pfam" id="PF01565">
    <property type="entry name" value="FAD_binding_4"/>
    <property type="match status" value="1"/>
</dbReference>
<dbReference type="SUPFAM" id="SSF56176">
    <property type="entry name" value="FAD-binding/transporter-associated domain-like"/>
    <property type="match status" value="1"/>
</dbReference>
<organism evidence="7 8">
    <name type="scientific">Prescottella agglutinans</name>
    <dbReference type="NCBI Taxonomy" id="1644129"/>
    <lineage>
        <taxon>Bacteria</taxon>
        <taxon>Bacillati</taxon>
        <taxon>Actinomycetota</taxon>
        <taxon>Actinomycetes</taxon>
        <taxon>Mycobacteriales</taxon>
        <taxon>Nocardiaceae</taxon>
        <taxon>Prescottella</taxon>
    </lineage>
</organism>
<name>A0A438BHB0_9NOCA</name>
<feature type="domain" description="FAD-binding PCMH-type" evidence="6">
    <location>
        <begin position="52"/>
        <end position="220"/>
    </location>
</feature>
<dbReference type="Proteomes" id="UP000286208">
    <property type="component" value="Unassembled WGS sequence"/>
</dbReference>
<dbReference type="PANTHER" id="PTHR42973:SF39">
    <property type="entry name" value="FAD-BINDING PCMH-TYPE DOMAIN-CONTAINING PROTEIN"/>
    <property type="match status" value="1"/>
</dbReference>
<evidence type="ECO:0000256" key="2">
    <source>
        <dbReference type="ARBA" id="ARBA00005466"/>
    </source>
</evidence>
<dbReference type="InterPro" id="IPR016166">
    <property type="entry name" value="FAD-bd_PCMH"/>
</dbReference>